<dbReference type="InterPro" id="IPR025303">
    <property type="entry name" value="PdaC"/>
</dbReference>
<name>A0ABQ1SB45_9SPHN</name>
<dbReference type="Proteomes" id="UP000619041">
    <property type="component" value="Unassembled WGS sequence"/>
</dbReference>
<feature type="domain" description="Deacetylase PdaC" evidence="2">
    <location>
        <begin position="58"/>
        <end position="149"/>
    </location>
</feature>
<evidence type="ECO:0000313" key="4">
    <source>
        <dbReference type="Proteomes" id="UP000619041"/>
    </source>
</evidence>
<protein>
    <recommendedName>
        <fullName evidence="2">Deacetylase PdaC domain-containing protein</fullName>
    </recommendedName>
</protein>
<dbReference type="Pfam" id="PF13739">
    <property type="entry name" value="PdaC"/>
    <property type="match status" value="1"/>
</dbReference>
<evidence type="ECO:0000256" key="1">
    <source>
        <dbReference type="SAM" id="Coils"/>
    </source>
</evidence>
<keyword evidence="1" id="KW-0175">Coiled coil</keyword>
<dbReference type="RefSeq" id="WP_188644816.1">
    <property type="nucleotide sequence ID" value="NZ_BMKL01000001.1"/>
</dbReference>
<organism evidence="3 4">
    <name type="scientific">Tsuneonella deserti</name>
    <dbReference type="NCBI Taxonomy" id="2035528"/>
    <lineage>
        <taxon>Bacteria</taxon>
        <taxon>Pseudomonadati</taxon>
        <taxon>Pseudomonadota</taxon>
        <taxon>Alphaproteobacteria</taxon>
        <taxon>Sphingomonadales</taxon>
        <taxon>Erythrobacteraceae</taxon>
        <taxon>Tsuneonella</taxon>
    </lineage>
</organism>
<accession>A0ABQ1SB45</accession>
<comment type="caution">
    <text evidence="3">The sequence shown here is derived from an EMBL/GenBank/DDBJ whole genome shotgun (WGS) entry which is preliminary data.</text>
</comment>
<evidence type="ECO:0000259" key="2">
    <source>
        <dbReference type="Pfam" id="PF13739"/>
    </source>
</evidence>
<evidence type="ECO:0000313" key="3">
    <source>
        <dbReference type="EMBL" id="GGD98485.1"/>
    </source>
</evidence>
<feature type="coiled-coil region" evidence="1">
    <location>
        <begin position="81"/>
        <end position="109"/>
    </location>
</feature>
<sequence>MQLRPFLPLVAVLLAGCSSPDEVREKTGVTATASQSASRAGASASAAASANGSAKKVAEDTDLYSYAFSYPAPVGRYPALAARLEQQAAKARAEMIAQAREERESAKKEGFPFHPHSYGAEWKVVADLPGYLSLSNEFSTYTGGAHGMYGLESLVWDKEAERAMDGAELFTSPQALGAAMGGTVCAALNRERENRRGEPVDPKGEYFSDCPGLDSATILVGSSNGKTFDRITVWFGPYVAGPYAEGAYELDFPMTAAMLGAVKPAYREAFGAKS</sequence>
<dbReference type="PROSITE" id="PS51257">
    <property type="entry name" value="PROKAR_LIPOPROTEIN"/>
    <property type="match status" value="1"/>
</dbReference>
<gene>
    <name evidence="3" type="ORF">GCM10011515_17900</name>
</gene>
<reference evidence="4" key="1">
    <citation type="journal article" date="2019" name="Int. J. Syst. Evol. Microbiol.">
        <title>The Global Catalogue of Microorganisms (GCM) 10K type strain sequencing project: providing services to taxonomists for standard genome sequencing and annotation.</title>
        <authorList>
            <consortium name="The Broad Institute Genomics Platform"/>
            <consortium name="The Broad Institute Genome Sequencing Center for Infectious Disease"/>
            <person name="Wu L."/>
            <person name="Ma J."/>
        </authorList>
    </citation>
    <scope>NUCLEOTIDE SEQUENCE [LARGE SCALE GENOMIC DNA]</scope>
    <source>
        <strain evidence="4">CGMCC 1.15959</strain>
    </source>
</reference>
<keyword evidence="4" id="KW-1185">Reference proteome</keyword>
<dbReference type="EMBL" id="BMKL01000001">
    <property type="protein sequence ID" value="GGD98485.1"/>
    <property type="molecule type" value="Genomic_DNA"/>
</dbReference>
<dbReference type="Gene3D" id="3.30.565.40">
    <property type="entry name" value="Fervidobacterium nodosum Rt17-B1 like"/>
    <property type="match status" value="1"/>
</dbReference>
<proteinExistence type="predicted"/>